<gene>
    <name evidence="3" type="ORF">G8E03_11630</name>
</gene>
<evidence type="ECO:0000256" key="1">
    <source>
        <dbReference type="SAM" id="Coils"/>
    </source>
</evidence>
<keyword evidence="2" id="KW-0472">Membrane</keyword>
<organism evidence="3 4">
    <name type="scientific">Pontivivens nitratireducens</name>
    <dbReference type="NCBI Taxonomy" id="2758038"/>
    <lineage>
        <taxon>Bacteria</taxon>
        <taxon>Pseudomonadati</taxon>
        <taxon>Pseudomonadota</taxon>
        <taxon>Alphaproteobacteria</taxon>
        <taxon>Rhodobacterales</taxon>
        <taxon>Paracoccaceae</taxon>
        <taxon>Pontivivens</taxon>
    </lineage>
</organism>
<evidence type="ECO:0000313" key="4">
    <source>
        <dbReference type="Proteomes" id="UP000500791"/>
    </source>
</evidence>
<dbReference type="InterPro" id="IPR031709">
    <property type="entry name" value="PutAbiC"/>
</dbReference>
<accession>A0A6G7VMY3</accession>
<keyword evidence="1" id="KW-0175">Coiled coil</keyword>
<evidence type="ECO:0000313" key="3">
    <source>
        <dbReference type="EMBL" id="QIK41364.1"/>
    </source>
</evidence>
<dbReference type="RefSeq" id="WP_166191995.1">
    <property type="nucleotide sequence ID" value="NZ_CP049811.1"/>
</dbReference>
<dbReference type="AlphaFoldDB" id="A0A6G7VMY3"/>
<evidence type="ECO:0000256" key="2">
    <source>
        <dbReference type="SAM" id="Phobius"/>
    </source>
</evidence>
<name>A0A6G7VMY3_9RHOB</name>
<dbReference type="Proteomes" id="UP000500791">
    <property type="component" value="Chromosome"/>
</dbReference>
<feature type="transmembrane region" description="Helical" evidence="2">
    <location>
        <begin position="42"/>
        <end position="65"/>
    </location>
</feature>
<proteinExistence type="predicted"/>
<reference evidence="3 4" key="1">
    <citation type="submission" date="2020-03" db="EMBL/GenBank/DDBJ databases">
        <title>Complete genome sequence of Monaibacterium sp. ALG8 with diverse plasmids.</title>
        <authorList>
            <person name="Sun C."/>
        </authorList>
    </citation>
    <scope>NUCLEOTIDE SEQUENCE [LARGE SCALE GENOMIC DNA]</scope>
    <source>
        <strain evidence="3 4">ALG8</strain>
    </source>
</reference>
<evidence type="ECO:0008006" key="5">
    <source>
        <dbReference type="Google" id="ProtNLM"/>
    </source>
</evidence>
<keyword evidence="4" id="KW-1185">Reference proteome</keyword>
<sequence>MKNVSNISKLIGVVSLGFLIGALALGFRNPAEFIIMGAWGDLIGGVLNPIFSFLALLAVLTTIHLQLEELKETRAELRKSSLALESQIKVNESIKFENTFFELVKLYNVVTNAIEEEPNSNGRPVRRSRDQISQIYNSMYYCASEPSYEISETLEKFEEKYKQNEGDLGQYFRVVYNILRFIDDSPQKSDHHIRIFRAQFSNHELCIIFYNSLTKRGEKMLPYLEKFQFLDNLPLSELKNPNHARLVDPKAFGIEDFKLIEEDDDPLSGLSN</sequence>
<keyword evidence="2" id="KW-0812">Transmembrane</keyword>
<dbReference type="Pfam" id="PF16872">
    <property type="entry name" value="putAbiC"/>
    <property type="match status" value="1"/>
</dbReference>
<dbReference type="KEGG" id="mon:G8E03_11630"/>
<dbReference type="EMBL" id="CP049811">
    <property type="protein sequence ID" value="QIK41364.1"/>
    <property type="molecule type" value="Genomic_DNA"/>
</dbReference>
<feature type="coiled-coil region" evidence="1">
    <location>
        <begin position="60"/>
        <end position="87"/>
    </location>
</feature>
<protein>
    <recommendedName>
        <fullName evidence="5">Phage abortive infection protein</fullName>
    </recommendedName>
</protein>
<keyword evidence="2" id="KW-1133">Transmembrane helix</keyword>